<accession>A0A5B8MRU2</accession>
<keyword evidence="2" id="KW-0378">Hydrolase</keyword>
<dbReference type="Proteomes" id="UP000316726">
    <property type="component" value="Chromosome 7"/>
</dbReference>
<evidence type="ECO:0000259" key="7">
    <source>
        <dbReference type="SMART" id="SM00833"/>
    </source>
</evidence>
<feature type="compositionally biased region" description="Basic residues" evidence="6">
    <location>
        <begin position="301"/>
        <end position="314"/>
    </location>
</feature>
<feature type="compositionally biased region" description="Basic and acidic residues" evidence="6">
    <location>
        <begin position="249"/>
        <end position="260"/>
    </location>
</feature>
<sequence length="422" mass="47859">MAEGGAGATAQGEERKIPVTIITGFLGSGKTTLLNWILSSKEHGKRIAIIENEFGEVSIDDAIVVERTSEEIVTLDNGCVCCTVRGDLVKSLHGLLERRDNFDYIIVETTGLADPTPVAITFQFDEKVRSMTQMDSVVTVVDAAHVLRHLKDKAVEEGKVNISVQQVAFADKILLNKTDLVDPAKLKEVKEEIRLINGVAKIIETQYSKADLDEVLDVRGFDIGKLNDFEVEEKDDHHHHHDHKHHHHDHECGEDCDHDHHDHKHHDHDHKHHDHDHKHHDHDHKHHDHDHECGEDCDHDHHKHDHEHKKKKSRHDSGVSSVGLEVEGVLDIIQLNQWLGSFLMTRGDDIYRSKGILAIEGTDDKFVFQGVHMMTTMATSANTPGIQPWGENEKRINKMVFIGKNLDREDITKNFMACLVKQ</sequence>
<keyword evidence="1" id="KW-0547">Nucleotide-binding</keyword>
<name>A0A5B8MRU2_9CHLO</name>
<dbReference type="AlphaFoldDB" id="A0A5B8MRU2"/>
<dbReference type="SMART" id="SM00833">
    <property type="entry name" value="CobW_C"/>
    <property type="match status" value="1"/>
</dbReference>
<keyword evidence="9" id="KW-1185">Reference proteome</keyword>
<dbReference type="OrthoDB" id="258627at2759"/>
<evidence type="ECO:0000256" key="2">
    <source>
        <dbReference type="ARBA" id="ARBA00022801"/>
    </source>
</evidence>
<dbReference type="PANTHER" id="PTHR13748:SF62">
    <property type="entry name" value="COBW DOMAIN-CONTAINING PROTEIN"/>
    <property type="match status" value="1"/>
</dbReference>
<comment type="catalytic activity">
    <reaction evidence="5">
        <text>GTP + H2O = GDP + phosphate + H(+)</text>
        <dbReference type="Rhea" id="RHEA:19669"/>
        <dbReference type="ChEBI" id="CHEBI:15377"/>
        <dbReference type="ChEBI" id="CHEBI:15378"/>
        <dbReference type="ChEBI" id="CHEBI:37565"/>
        <dbReference type="ChEBI" id="CHEBI:43474"/>
        <dbReference type="ChEBI" id="CHEBI:58189"/>
    </reaction>
    <physiologicalReaction direction="left-to-right" evidence="5">
        <dbReference type="Rhea" id="RHEA:19670"/>
    </physiologicalReaction>
</comment>
<evidence type="ECO:0000313" key="8">
    <source>
        <dbReference type="EMBL" id="QDZ22130.1"/>
    </source>
</evidence>
<dbReference type="EMBL" id="CP031040">
    <property type="protein sequence ID" value="QDZ22130.1"/>
    <property type="molecule type" value="Genomic_DNA"/>
</dbReference>
<organism evidence="8 9">
    <name type="scientific">Chloropicon primus</name>
    <dbReference type="NCBI Taxonomy" id="1764295"/>
    <lineage>
        <taxon>Eukaryota</taxon>
        <taxon>Viridiplantae</taxon>
        <taxon>Chlorophyta</taxon>
        <taxon>Chloropicophyceae</taxon>
        <taxon>Chloropicales</taxon>
        <taxon>Chloropicaceae</taxon>
        <taxon>Chloropicon</taxon>
    </lineage>
</organism>
<dbReference type="Gene3D" id="3.40.50.300">
    <property type="entry name" value="P-loop containing nucleotide triphosphate hydrolases"/>
    <property type="match status" value="1"/>
</dbReference>
<dbReference type="SUPFAM" id="SSF52540">
    <property type="entry name" value="P-loop containing nucleoside triphosphate hydrolases"/>
    <property type="match status" value="1"/>
</dbReference>
<comment type="similarity">
    <text evidence="4">Belongs to the SIMIBI class G3E GTPase family. ZNG1 subfamily.</text>
</comment>
<evidence type="ECO:0000256" key="3">
    <source>
        <dbReference type="ARBA" id="ARBA00023186"/>
    </source>
</evidence>
<feature type="compositionally biased region" description="Basic and acidic residues" evidence="6">
    <location>
        <begin position="289"/>
        <end position="300"/>
    </location>
</feature>
<reference evidence="8 9" key="1">
    <citation type="submission" date="2018-07" db="EMBL/GenBank/DDBJ databases">
        <title>The complete nuclear genome of the prasinophyte Chloropicon primus (CCMP1205).</title>
        <authorList>
            <person name="Pombert J.-F."/>
            <person name="Otis C."/>
            <person name="Turmel M."/>
            <person name="Lemieux C."/>
        </authorList>
    </citation>
    <scope>NUCLEOTIDE SEQUENCE [LARGE SCALE GENOMIC DNA]</scope>
    <source>
        <strain evidence="8 9">CCMP1205</strain>
    </source>
</reference>
<evidence type="ECO:0000313" key="9">
    <source>
        <dbReference type="Proteomes" id="UP000316726"/>
    </source>
</evidence>
<keyword evidence="3" id="KW-0143">Chaperone</keyword>
<evidence type="ECO:0000256" key="6">
    <source>
        <dbReference type="SAM" id="MobiDB-lite"/>
    </source>
</evidence>
<dbReference type="Pfam" id="PF02492">
    <property type="entry name" value="cobW"/>
    <property type="match status" value="1"/>
</dbReference>
<protein>
    <submittedName>
        <fullName evidence="8">Cobalamin biosynthesis protein</fullName>
    </submittedName>
</protein>
<dbReference type="Pfam" id="PF07683">
    <property type="entry name" value="CobW_C"/>
    <property type="match status" value="1"/>
</dbReference>
<dbReference type="GO" id="GO:0000166">
    <property type="term" value="F:nucleotide binding"/>
    <property type="evidence" value="ECO:0007669"/>
    <property type="project" value="UniProtKB-KW"/>
</dbReference>
<proteinExistence type="inferred from homology"/>
<dbReference type="InterPro" id="IPR003495">
    <property type="entry name" value="CobW/HypB/UreG_nucleotide-bd"/>
</dbReference>
<feature type="region of interest" description="Disordered" evidence="6">
    <location>
        <begin position="234"/>
        <end position="320"/>
    </location>
</feature>
<evidence type="ECO:0000256" key="1">
    <source>
        <dbReference type="ARBA" id="ARBA00022741"/>
    </source>
</evidence>
<dbReference type="CDD" id="cd03112">
    <property type="entry name" value="CobW-like"/>
    <property type="match status" value="1"/>
</dbReference>
<dbReference type="GO" id="GO:0005737">
    <property type="term" value="C:cytoplasm"/>
    <property type="evidence" value="ECO:0007669"/>
    <property type="project" value="TreeGrafter"/>
</dbReference>
<dbReference type="PANTHER" id="PTHR13748">
    <property type="entry name" value="COBW-RELATED"/>
    <property type="match status" value="1"/>
</dbReference>
<feature type="domain" description="CobW C-terminal" evidence="7">
    <location>
        <begin position="319"/>
        <end position="419"/>
    </location>
</feature>
<gene>
    <name evidence="8" type="ORF">A3770_07p46480</name>
</gene>
<dbReference type="InterPro" id="IPR051316">
    <property type="entry name" value="Zinc-reg_GTPase_activator"/>
</dbReference>
<feature type="compositionally biased region" description="Basic residues" evidence="6">
    <location>
        <begin position="237"/>
        <end position="248"/>
    </location>
</feature>
<evidence type="ECO:0000256" key="4">
    <source>
        <dbReference type="ARBA" id="ARBA00034320"/>
    </source>
</evidence>
<dbReference type="SUPFAM" id="SSF90002">
    <property type="entry name" value="Hypothetical protein YjiA, C-terminal domain"/>
    <property type="match status" value="1"/>
</dbReference>
<dbReference type="InterPro" id="IPR036627">
    <property type="entry name" value="CobW-likC_sf"/>
</dbReference>
<dbReference type="InterPro" id="IPR011629">
    <property type="entry name" value="CobW-like_C"/>
</dbReference>
<dbReference type="Gene3D" id="3.30.1220.10">
    <property type="entry name" value="CobW-like, C-terminal domain"/>
    <property type="match status" value="1"/>
</dbReference>
<dbReference type="GO" id="GO:0016787">
    <property type="term" value="F:hydrolase activity"/>
    <property type="evidence" value="ECO:0007669"/>
    <property type="project" value="UniProtKB-KW"/>
</dbReference>
<feature type="compositionally biased region" description="Basic residues" evidence="6">
    <location>
        <begin position="261"/>
        <end position="288"/>
    </location>
</feature>
<evidence type="ECO:0000256" key="5">
    <source>
        <dbReference type="ARBA" id="ARBA00049117"/>
    </source>
</evidence>
<dbReference type="InterPro" id="IPR027417">
    <property type="entry name" value="P-loop_NTPase"/>
</dbReference>